<dbReference type="InterPro" id="IPR043019">
    <property type="entry name" value="GrlR_sf"/>
</dbReference>
<evidence type="ECO:0008006" key="3">
    <source>
        <dbReference type="Google" id="ProtNLM"/>
    </source>
</evidence>
<evidence type="ECO:0000313" key="1">
    <source>
        <dbReference type="EMBL" id="MBR0800867.1"/>
    </source>
</evidence>
<dbReference type="EMBL" id="JAFCJH010000064">
    <property type="protein sequence ID" value="MBR0800867.1"/>
    <property type="molecule type" value="Genomic_DNA"/>
</dbReference>
<dbReference type="Proteomes" id="UP001315278">
    <property type="component" value="Unassembled WGS sequence"/>
</dbReference>
<sequence length="108" mass="11681">MQEGLYKLEFHTVHGTGTGVVYAINGKLRGGNSAFAFVGNYSDRGDGLHAKVSTQRHNPDPAFRPLFGTDMITLMLKGSESGNMVDFEGEALQLPGVHFKAVLTRIAD</sequence>
<evidence type="ECO:0000313" key="2">
    <source>
        <dbReference type="Proteomes" id="UP001315278"/>
    </source>
</evidence>
<comment type="caution">
    <text evidence="1">The sequence shown here is derived from an EMBL/GenBank/DDBJ whole genome shotgun (WGS) entry which is preliminary data.</text>
</comment>
<protein>
    <recommendedName>
        <fullName evidence="3">T3SS negative regulator,GrlR</fullName>
    </recommendedName>
</protein>
<proteinExistence type="predicted"/>
<gene>
    <name evidence="1" type="ORF">JQ615_36450</name>
</gene>
<accession>A0ABS5FVP8</accession>
<organism evidence="1 2">
    <name type="scientific">Bradyrhizobium jicamae</name>
    <dbReference type="NCBI Taxonomy" id="280332"/>
    <lineage>
        <taxon>Bacteria</taxon>
        <taxon>Pseudomonadati</taxon>
        <taxon>Pseudomonadota</taxon>
        <taxon>Alphaproteobacteria</taxon>
        <taxon>Hyphomicrobiales</taxon>
        <taxon>Nitrobacteraceae</taxon>
        <taxon>Bradyrhizobium</taxon>
    </lineage>
</organism>
<dbReference type="RefSeq" id="WP_212395445.1">
    <property type="nucleotide sequence ID" value="NZ_JAFCJH010000064.1"/>
</dbReference>
<keyword evidence="2" id="KW-1185">Reference proteome</keyword>
<reference evidence="2" key="1">
    <citation type="journal article" date="2021" name="ISME J.">
        <title>Evolutionary origin and ecological implication of a unique nif island in free-living Bradyrhizobium lineages.</title>
        <authorList>
            <person name="Tao J."/>
        </authorList>
    </citation>
    <scope>NUCLEOTIDE SEQUENCE [LARGE SCALE GENOMIC DNA]</scope>
    <source>
        <strain evidence="2">SZCCT0434</strain>
    </source>
</reference>
<dbReference type="Gene3D" id="2.40.128.380">
    <property type="entry name" value="T3SS negative regulator GrlR"/>
    <property type="match status" value="1"/>
</dbReference>
<name>A0ABS5FVP8_9BRAD</name>